<dbReference type="SUPFAM" id="SSF103473">
    <property type="entry name" value="MFS general substrate transporter"/>
    <property type="match status" value="1"/>
</dbReference>
<evidence type="ECO:0000256" key="6">
    <source>
        <dbReference type="ARBA" id="ARBA00023136"/>
    </source>
</evidence>
<name>A0ABQ3AG60_9ACTN</name>
<keyword evidence="9" id="KW-1185">Reference proteome</keyword>
<organism evidence="8 9">
    <name type="scientific">Streptomyces djakartensis</name>
    <dbReference type="NCBI Taxonomy" id="68193"/>
    <lineage>
        <taxon>Bacteria</taxon>
        <taxon>Bacillati</taxon>
        <taxon>Actinomycetota</taxon>
        <taxon>Actinomycetes</taxon>
        <taxon>Kitasatosporales</taxon>
        <taxon>Streptomycetaceae</taxon>
        <taxon>Streptomyces</taxon>
    </lineage>
</organism>
<evidence type="ECO:0000313" key="9">
    <source>
        <dbReference type="Proteomes" id="UP000653308"/>
    </source>
</evidence>
<evidence type="ECO:0000256" key="4">
    <source>
        <dbReference type="ARBA" id="ARBA00022692"/>
    </source>
</evidence>
<evidence type="ECO:0000313" key="8">
    <source>
        <dbReference type="EMBL" id="GGY46392.1"/>
    </source>
</evidence>
<feature type="transmembrane region" description="Helical" evidence="7">
    <location>
        <begin position="284"/>
        <end position="302"/>
    </location>
</feature>
<dbReference type="InterPro" id="IPR011701">
    <property type="entry name" value="MFS"/>
</dbReference>
<keyword evidence="4 7" id="KW-0812">Transmembrane</keyword>
<dbReference type="PANTHER" id="PTHR23513">
    <property type="entry name" value="INTEGRAL MEMBRANE EFFLUX PROTEIN-RELATED"/>
    <property type="match status" value="1"/>
</dbReference>
<sequence>MTTRSVLHRRLFACGVLLGVVAEQMVMFAVPLLIFQDTKEVSALGLAYAIEWLPALLAYPFAGLLADRDGGARLFSVVTAGRAVVLGGALVGCLAAPSLLTPILMTAAPLLSLLMAPVRMSVEKVVPQLAKGTELAKIQGLVQSMEVSAMAVGPALAMLGVAFIDKVWLLGAAGAVFAAAAACWLPLPRGLRTPSTGGAAEIVAELRLGWSLLVRSRPLVLLASLNFSINLVFAVVLAANAALVTGVFHAPESAFALLNICIGVLGIVNLLVIPFVLRYVNVRMLGVFGLALLCACLLLIGFASSMLLYAPAFVTAMVGVTYFNVFNRTQRIKVLPEEHLGKVMGPFYLLNMLAMPIAGLLVAGAGSNVGPQQLVLMLAVALTAFGAFMLPLTIRAFGRAIAAREANLASATATATAE</sequence>
<feature type="transmembrane region" description="Helical" evidence="7">
    <location>
        <begin position="255"/>
        <end position="277"/>
    </location>
</feature>
<evidence type="ECO:0000256" key="5">
    <source>
        <dbReference type="ARBA" id="ARBA00022989"/>
    </source>
</evidence>
<dbReference type="Pfam" id="PF07690">
    <property type="entry name" value="MFS_1"/>
    <property type="match status" value="1"/>
</dbReference>
<protein>
    <submittedName>
        <fullName evidence="8">MFS transporter</fullName>
    </submittedName>
</protein>
<dbReference type="Proteomes" id="UP000653308">
    <property type="component" value="Unassembled WGS sequence"/>
</dbReference>
<feature type="transmembrane region" description="Helical" evidence="7">
    <location>
        <begin position="219"/>
        <end position="243"/>
    </location>
</feature>
<keyword evidence="6 7" id="KW-0472">Membrane</keyword>
<comment type="caution">
    <text evidence="8">The sequence shown here is derived from an EMBL/GenBank/DDBJ whole genome shotgun (WGS) entry which is preliminary data.</text>
</comment>
<keyword evidence="5 7" id="KW-1133">Transmembrane helix</keyword>
<dbReference type="RefSeq" id="WP_190201184.1">
    <property type="nucleotide sequence ID" value="NZ_BMWE01000025.1"/>
</dbReference>
<comment type="subcellular location">
    <subcellularLocation>
        <location evidence="1">Cell inner membrane</location>
        <topology evidence="1">Multi-pass membrane protein</topology>
    </subcellularLocation>
</comment>
<reference evidence="9" key="1">
    <citation type="journal article" date="2019" name="Int. J. Syst. Evol. Microbiol.">
        <title>The Global Catalogue of Microorganisms (GCM) 10K type strain sequencing project: providing services to taxonomists for standard genome sequencing and annotation.</title>
        <authorList>
            <consortium name="The Broad Institute Genomics Platform"/>
            <consortium name="The Broad Institute Genome Sequencing Center for Infectious Disease"/>
            <person name="Wu L."/>
            <person name="Ma J."/>
        </authorList>
    </citation>
    <scope>NUCLEOTIDE SEQUENCE [LARGE SCALE GENOMIC DNA]</scope>
    <source>
        <strain evidence="9">JCM 4957</strain>
    </source>
</reference>
<evidence type="ECO:0000256" key="3">
    <source>
        <dbReference type="ARBA" id="ARBA00022475"/>
    </source>
</evidence>
<keyword evidence="3" id="KW-1003">Cell membrane</keyword>
<feature type="transmembrane region" description="Helical" evidence="7">
    <location>
        <begin position="167"/>
        <end position="187"/>
    </location>
</feature>
<feature type="transmembrane region" description="Helical" evidence="7">
    <location>
        <begin position="347"/>
        <end position="367"/>
    </location>
</feature>
<evidence type="ECO:0000256" key="2">
    <source>
        <dbReference type="ARBA" id="ARBA00022448"/>
    </source>
</evidence>
<feature type="transmembrane region" description="Helical" evidence="7">
    <location>
        <begin position="41"/>
        <end position="62"/>
    </location>
</feature>
<feature type="transmembrane region" description="Helical" evidence="7">
    <location>
        <begin position="308"/>
        <end position="326"/>
    </location>
</feature>
<evidence type="ECO:0000256" key="1">
    <source>
        <dbReference type="ARBA" id="ARBA00004429"/>
    </source>
</evidence>
<dbReference type="EMBL" id="BMWE01000025">
    <property type="protein sequence ID" value="GGY46392.1"/>
    <property type="molecule type" value="Genomic_DNA"/>
</dbReference>
<feature type="transmembrane region" description="Helical" evidence="7">
    <location>
        <begin position="12"/>
        <end position="35"/>
    </location>
</feature>
<dbReference type="PANTHER" id="PTHR23513:SF9">
    <property type="entry name" value="ENTEROBACTIN EXPORTER ENTS"/>
    <property type="match status" value="1"/>
</dbReference>
<feature type="transmembrane region" description="Helical" evidence="7">
    <location>
        <begin position="373"/>
        <end position="394"/>
    </location>
</feature>
<keyword evidence="2" id="KW-0813">Transport</keyword>
<feature type="transmembrane region" description="Helical" evidence="7">
    <location>
        <begin position="74"/>
        <end position="97"/>
    </location>
</feature>
<dbReference type="InterPro" id="IPR036259">
    <property type="entry name" value="MFS_trans_sf"/>
</dbReference>
<gene>
    <name evidence="8" type="ORF">GCM10010384_61050</name>
</gene>
<proteinExistence type="predicted"/>
<dbReference type="Gene3D" id="1.20.1250.20">
    <property type="entry name" value="MFS general substrate transporter like domains"/>
    <property type="match status" value="1"/>
</dbReference>
<evidence type="ECO:0000256" key="7">
    <source>
        <dbReference type="SAM" id="Phobius"/>
    </source>
</evidence>
<accession>A0ABQ3AG60</accession>